<dbReference type="InterPro" id="IPR029058">
    <property type="entry name" value="AB_hydrolase_fold"/>
</dbReference>
<dbReference type="SUPFAM" id="SSF53474">
    <property type="entry name" value="alpha/beta-Hydrolases"/>
    <property type="match status" value="1"/>
</dbReference>
<dbReference type="RefSeq" id="WP_136552178.1">
    <property type="nucleotide sequence ID" value="NZ_STGJ01000006.1"/>
</dbReference>
<feature type="domain" description="DUF7379" evidence="1">
    <location>
        <begin position="187"/>
        <end position="259"/>
    </location>
</feature>
<dbReference type="GO" id="GO:0016787">
    <property type="term" value="F:hydrolase activity"/>
    <property type="evidence" value="ECO:0007669"/>
    <property type="project" value="UniProtKB-KW"/>
</dbReference>
<protein>
    <submittedName>
        <fullName evidence="2">Alpha/beta hydrolase</fullName>
    </submittedName>
</protein>
<dbReference type="EMBL" id="STGJ01000006">
    <property type="protein sequence ID" value="TIC83670.1"/>
    <property type="molecule type" value="Genomic_DNA"/>
</dbReference>
<dbReference type="InterPro" id="IPR055803">
    <property type="entry name" value="DUF7379"/>
</dbReference>
<gene>
    <name evidence="2" type="ORF">E5K04_06525</name>
</gene>
<dbReference type="PANTHER" id="PTHR37946">
    <property type="entry name" value="SLL1969 PROTEIN"/>
    <property type="match status" value="1"/>
</dbReference>
<evidence type="ECO:0000259" key="1">
    <source>
        <dbReference type="Pfam" id="PF24096"/>
    </source>
</evidence>
<keyword evidence="2" id="KW-0378">Hydrolase</keyword>
<keyword evidence="3" id="KW-1185">Reference proteome</keyword>
<evidence type="ECO:0000313" key="2">
    <source>
        <dbReference type="EMBL" id="TIC83670.1"/>
    </source>
</evidence>
<reference evidence="2 3" key="1">
    <citation type="submission" date="2019-04" db="EMBL/GenBank/DDBJ databases">
        <title>Crenobacter sp. nov.</title>
        <authorList>
            <person name="Shi S."/>
        </authorList>
    </citation>
    <scope>NUCLEOTIDE SEQUENCE [LARGE SCALE GENOMIC DNA]</scope>
    <source>
        <strain evidence="2 3">GY 70310</strain>
    </source>
</reference>
<dbReference type="Pfam" id="PF24096">
    <property type="entry name" value="DUF7379"/>
    <property type="match status" value="1"/>
</dbReference>
<proteinExistence type="predicted"/>
<sequence>MPKPSSRLTLSELRGLILLTDAAVAGSSDIAEGVHRKVWDTLGAPPGKEAGRTRGVTGLAYQSVRGISRLLAQGANHLLQALEGQPDTSAASPRRTRLLAVLNGIVGDRLTAEANPLATRMALYRAPDEETEAMPAAAGKVLLLIHGLCMSEYAWEDAGEETVDYAAVLAGIGYTPLYLRYNSGRHVSHNGRELAALLEKALADRPGLALSVVAHSMGGLVLRSACHYARQAGMRWPERLQHMVFLGTPHHGAPLEQAGNYLEAVLGKLPHAAPWAGLARVRSAGITDLREGRLLDEDWQGWARFHHHRDTHAVLPLPEGVACFAVAAVVTAKPGALADRLLGDGLVPLQSALGQHHDPARALCFAPHRQQVCYGMHHMQLLSSPEVGRQLLAWLAAP</sequence>
<dbReference type="Proteomes" id="UP000308891">
    <property type="component" value="Unassembled WGS sequence"/>
</dbReference>
<name>A0A4T0UX34_9NEIS</name>
<dbReference type="OrthoDB" id="556502at2"/>
<comment type="caution">
    <text evidence="2">The sequence shown here is derived from an EMBL/GenBank/DDBJ whole genome shotgun (WGS) entry which is preliminary data.</text>
</comment>
<dbReference type="Gene3D" id="3.40.50.1820">
    <property type="entry name" value="alpha/beta hydrolase"/>
    <property type="match status" value="1"/>
</dbReference>
<accession>A0A4T0UX34</accession>
<dbReference type="PANTHER" id="PTHR37946:SF1">
    <property type="entry name" value="SLL1969 PROTEIN"/>
    <property type="match status" value="1"/>
</dbReference>
<evidence type="ECO:0000313" key="3">
    <source>
        <dbReference type="Proteomes" id="UP000308891"/>
    </source>
</evidence>
<dbReference type="AlphaFoldDB" id="A0A4T0UX34"/>
<organism evidence="2 3">
    <name type="scientific">Crenobacter intestini</name>
    <dbReference type="NCBI Taxonomy" id="2563443"/>
    <lineage>
        <taxon>Bacteria</taxon>
        <taxon>Pseudomonadati</taxon>
        <taxon>Pseudomonadota</taxon>
        <taxon>Betaproteobacteria</taxon>
        <taxon>Neisseriales</taxon>
        <taxon>Neisseriaceae</taxon>
        <taxon>Crenobacter</taxon>
    </lineage>
</organism>